<feature type="transmembrane region" description="Helical" evidence="1">
    <location>
        <begin position="32"/>
        <end position="51"/>
    </location>
</feature>
<proteinExistence type="predicted"/>
<reference evidence="3" key="1">
    <citation type="submission" date="2016-10" db="EMBL/GenBank/DDBJ databases">
        <authorList>
            <person name="Varghese N."/>
            <person name="Submissions S."/>
        </authorList>
    </citation>
    <scope>NUCLEOTIDE SEQUENCE [LARGE SCALE GENOMIC DNA]</scope>
    <source>
        <strain evidence="3">DSM 44260</strain>
    </source>
</reference>
<sequence length="364" mass="38115">MSEAPAVEAPTGRPAIEDLATAKALSALRLPLIGLPLAAVVFAVPAVWLIVAGGGWIGIAVLAIAALAFVVTSVLALVITGFWIGPAGRLLRAEPWRAASVKVYRPSKGFPRARLVVKEAYGKSLSILAPALPWAAQQILARTSKIWLVGPDDKGWVAIRSTGLALPLGQARVSTTDLSTGYEITVDQPDPARASLASGDAVLAKVIAAPRKRSRTDMVAPVVLLAFAGFVVVDLLQRGVKAGQVGLAIGVFVGTLVIAGFFAWRLYKALYWAKVDKLLSAGPWNAVAVELPEPTRVGRETVTMQATFADGRTVPVKLTRAGHAIRANVAATGKLWVAGIPGEGKQMVAGIPGYPFLSRADFGS</sequence>
<feature type="transmembrane region" description="Helical" evidence="1">
    <location>
        <begin position="57"/>
        <end position="84"/>
    </location>
</feature>
<dbReference type="EMBL" id="FOGI01000003">
    <property type="protein sequence ID" value="SER45331.1"/>
    <property type="molecule type" value="Genomic_DNA"/>
</dbReference>
<feature type="transmembrane region" description="Helical" evidence="1">
    <location>
        <begin position="242"/>
        <end position="264"/>
    </location>
</feature>
<dbReference type="AlphaFoldDB" id="A0A1H9PB07"/>
<organism evidence="2 3">
    <name type="scientific">Actinokineospora terrae</name>
    <dbReference type="NCBI Taxonomy" id="155974"/>
    <lineage>
        <taxon>Bacteria</taxon>
        <taxon>Bacillati</taxon>
        <taxon>Actinomycetota</taxon>
        <taxon>Actinomycetes</taxon>
        <taxon>Pseudonocardiales</taxon>
        <taxon>Pseudonocardiaceae</taxon>
        <taxon>Actinokineospora</taxon>
    </lineage>
</organism>
<feature type="transmembrane region" description="Helical" evidence="1">
    <location>
        <begin position="218"/>
        <end position="236"/>
    </location>
</feature>
<evidence type="ECO:0000313" key="2">
    <source>
        <dbReference type="EMBL" id="SER45331.1"/>
    </source>
</evidence>
<dbReference type="Proteomes" id="UP000199051">
    <property type="component" value="Unassembled WGS sequence"/>
</dbReference>
<keyword evidence="1" id="KW-1133">Transmembrane helix</keyword>
<gene>
    <name evidence="2" type="ORF">SAMN04487818_103371</name>
</gene>
<keyword evidence="1" id="KW-0472">Membrane</keyword>
<protein>
    <submittedName>
        <fullName evidence="2">Uncharacterized protein</fullName>
    </submittedName>
</protein>
<keyword evidence="3" id="KW-1185">Reference proteome</keyword>
<dbReference type="RefSeq" id="WP_092775841.1">
    <property type="nucleotide sequence ID" value="NZ_FOGI01000003.1"/>
</dbReference>
<name>A0A1H9PB07_9PSEU</name>
<evidence type="ECO:0000313" key="3">
    <source>
        <dbReference type="Proteomes" id="UP000199051"/>
    </source>
</evidence>
<dbReference type="STRING" id="155974.SAMN04487818_103371"/>
<evidence type="ECO:0000256" key="1">
    <source>
        <dbReference type="SAM" id="Phobius"/>
    </source>
</evidence>
<keyword evidence="1" id="KW-0812">Transmembrane</keyword>
<accession>A0A1H9PB07</accession>